<dbReference type="HOGENOM" id="CLU_1657908_0_0_3"/>
<organism evidence="1 2">
    <name type="scientific">Crinalium epipsammum PCC 9333</name>
    <dbReference type="NCBI Taxonomy" id="1173022"/>
    <lineage>
        <taxon>Bacteria</taxon>
        <taxon>Bacillati</taxon>
        <taxon>Cyanobacteriota</taxon>
        <taxon>Cyanophyceae</taxon>
        <taxon>Gomontiellales</taxon>
        <taxon>Gomontiellaceae</taxon>
        <taxon>Crinalium</taxon>
    </lineage>
</organism>
<dbReference type="STRING" id="1173022.Cri9333_0637"/>
<proteinExistence type="predicted"/>
<gene>
    <name evidence="1" type="ORF">Cri9333_0637</name>
</gene>
<sequence length="159" mass="18144">MISDLEISIEDIDWFAIDSIGEIAWLTSGAYGSLPSSVRKSRNDLNTLLNFFEEYLDITTEGQIDSKAFDNVILISDTPEIRASVFFWNLQIASKGLYSYDSHDAVPVSEEYFRVSFPVQPITIKILPKKIKNILNNTILSNIIFRESRTIQKADFVNR</sequence>
<protein>
    <submittedName>
        <fullName evidence="1">Uncharacterized protein</fullName>
    </submittedName>
</protein>
<reference evidence="1 2" key="1">
    <citation type="submission" date="2012-06" db="EMBL/GenBank/DDBJ databases">
        <title>Finished chromosome of genome of Crinalium epipsammum PCC 9333.</title>
        <authorList>
            <consortium name="US DOE Joint Genome Institute"/>
            <person name="Gugger M."/>
            <person name="Coursin T."/>
            <person name="Rippka R."/>
            <person name="Tandeau De Marsac N."/>
            <person name="Huntemann M."/>
            <person name="Wei C.-L."/>
            <person name="Han J."/>
            <person name="Detter J.C."/>
            <person name="Han C."/>
            <person name="Tapia R."/>
            <person name="Davenport K."/>
            <person name="Daligault H."/>
            <person name="Erkkila T."/>
            <person name="Gu W."/>
            <person name="Munk A.C.C."/>
            <person name="Teshima H."/>
            <person name="Xu Y."/>
            <person name="Chain P."/>
            <person name="Chen A."/>
            <person name="Krypides N."/>
            <person name="Mavromatis K."/>
            <person name="Markowitz V."/>
            <person name="Szeto E."/>
            <person name="Ivanova N."/>
            <person name="Mikhailova N."/>
            <person name="Ovchinnikova G."/>
            <person name="Pagani I."/>
            <person name="Pati A."/>
            <person name="Goodwin L."/>
            <person name="Peters L."/>
            <person name="Pitluck S."/>
            <person name="Woyke T."/>
            <person name="Kerfeld C."/>
        </authorList>
    </citation>
    <scope>NUCLEOTIDE SEQUENCE [LARGE SCALE GENOMIC DNA]</scope>
    <source>
        <strain evidence="1 2">PCC 9333</strain>
    </source>
</reference>
<evidence type="ECO:0000313" key="2">
    <source>
        <dbReference type="Proteomes" id="UP000010472"/>
    </source>
</evidence>
<dbReference type="AlphaFoldDB" id="K9VWR1"/>
<dbReference type="Proteomes" id="UP000010472">
    <property type="component" value="Chromosome"/>
</dbReference>
<accession>K9VWR1</accession>
<dbReference type="RefSeq" id="WP_015201714.1">
    <property type="nucleotide sequence ID" value="NC_019753.1"/>
</dbReference>
<evidence type="ECO:0000313" key="1">
    <source>
        <dbReference type="EMBL" id="AFZ11580.1"/>
    </source>
</evidence>
<dbReference type="EMBL" id="CP003620">
    <property type="protein sequence ID" value="AFZ11580.1"/>
    <property type="molecule type" value="Genomic_DNA"/>
</dbReference>
<keyword evidence="2" id="KW-1185">Reference proteome</keyword>
<dbReference type="KEGG" id="cep:Cri9333_0637"/>
<dbReference type="OrthoDB" id="666171at2"/>
<name>K9VWR1_9CYAN</name>